<dbReference type="Proteomes" id="UP000011087">
    <property type="component" value="Unassembled WGS sequence"/>
</dbReference>
<dbReference type="OMA" id="PAFDWIR"/>
<sequence length="155" mass="18275">MTLNNADEYDGEDLSSLSVTPQSGMVHMDVPEMRDIKNFVLQLRRNQAIWQVQNEKTLRCSTSKRPRLTLKDMFCRLKIFCRRYGYEEVLSLANDNQDEEETYTPWEMERRIADGLNELDENKIRFKFDEWLSNPAFDWIREVIASSTPVRATAT</sequence>
<evidence type="ECO:0000313" key="2">
    <source>
        <dbReference type="EnsemblProtists" id="EKX42171"/>
    </source>
</evidence>
<accession>A0A0C3TE33</accession>
<name>A0A0C3TE33_GUITC</name>
<proteinExistence type="predicted"/>
<evidence type="ECO:0000313" key="3">
    <source>
        <dbReference type="Proteomes" id="UP000011087"/>
    </source>
</evidence>
<reference evidence="2" key="3">
    <citation type="submission" date="2015-06" db="UniProtKB">
        <authorList>
            <consortium name="EnsemblProtists"/>
        </authorList>
    </citation>
    <scope>IDENTIFICATION</scope>
</reference>
<reference evidence="3" key="1">
    <citation type="journal article" date="2012" name="Nature">
        <title>Algal genomes reveal evolutionary mosaicism and the fate of nucleomorphs.</title>
        <authorList>
            <consortium name="DOE Joint Genome Institute"/>
            <person name="Curtis B.A."/>
            <person name="Tanifuji G."/>
            <person name="Burki F."/>
            <person name="Gruber A."/>
            <person name="Irimia M."/>
            <person name="Maruyama S."/>
            <person name="Arias M.C."/>
            <person name="Ball S.G."/>
            <person name="Gile G.H."/>
            <person name="Hirakawa Y."/>
            <person name="Hopkins J.F."/>
            <person name="Kuo A."/>
            <person name="Rensing S.A."/>
            <person name="Schmutz J."/>
            <person name="Symeonidi A."/>
            <person name="Elias M."/>
            <person name="Eveleigh R.J."/>
            <person name="Herman E.K."/>
            <person name="Klute M.J."/>
            <person name="Nakayama T."/>
            <person name="Obornik M."/>
            <person name="Reyes-Prieto A."/>
            <person name="Armbrust E.V."/>
            <person name="Aves S.J."/>
            <person name="Beiko R.G."/>
            <person name="Coutinho P."/>
            <person name="Dacks J.B."/>
            <person name="Durnford D.G."/>
            <person name="Fast N.M."/>
            <person name="Green B.R."/>
            <person name="Grisdale C.J."/>
            <person name="Hempel F."/>
            <person name="Henrissat B."/>
            <person name="Hoppner M.P."/>
            <person name="Ishida K."/>
            <person name="Kim E."/>
            <person name="Koreny L."/>
            <person name="Kroth P.G."/>
            <person name="Liu Y."/>
            <person name="Malik S.B."/>
            <person name="Maier U.G."/>
            <person name="McRose D."/>
            <person name="Mock T."/>
            <person name="Neilson J.A."/>
            <person name="Onodera N.T."/>
            <person name="Poole A.M."/>
            <person name="Pritham E.J."/>
            <person name="Richards T.A."/>
            <person name="Rocap G."/>
            <person name="Roy S.W."/>
            <person name="Sarai C."/>
            <person name="Schaack S."/>
            <person name="Shirato S."/>
            <person name="Slamovits C.H."/>
            <person name="Spencer D.F."/>
            <person name="Suzuki S."/>
            <person name="Worden A.Z."/>
            <person name="Zauner S."/>
            <person name="Barry K."/>
            <person name="Bell C."/>
            <person name="Bharti A.K."/>
            <person name="Crow J.A."/>
            <person name="Grimwood J."/>
            <person name="Kramer R."/>
            <person name="Lindquist E."/>
            <person name="Lucas S."/>
            <person name="Salamov A."/>
            <person name="McFadden G.I."/>
            <person name="Lane C.E."/>
            <person name="Keeling P.J."/>
            <person name="Gray M.W."/>
            <person name="Grigoriev I.V."/>
            <person name="Archibald J.M."/>
        </authorList>
    </citation>
    <scope>NUCLEOTIDE SEQUENCE</scope>
    <source>
        <strain evidence="3">CCMP2712</strain>
    </source>
</reference>
<protein>
    <submittedName>
        <fullName evidence="2">Uncharacterized protein</fullName>
    </submittedName>
</protein>
<keyword evidence="3" id="KW-1185">Reference proteome</keyword>
<organism evidence="2 3">
    <name type="scientific">Guillardia theta (strain CCMP2712)</name>
    <name type="common">Cryptophyte</name>
    <dbReference type="NCBI Taxonomy" id="905079"/>
    <lineage>
        <taxon>Eukaryota</taxon>
        <taxon>Cryptophyceae</taxon>
        <taxon>Pyrenomonadales</taxon>
        <taxon>Geminigeraceae</taxon>
        <taxon>Guillardia</taxon>
    </lineage>
</organism>
<dbReference type="AlphaFoldDB" id="A0A0C3TE33"/>
<feature type="region of interest" description="Disordered" evidence="1">
    <location>
        <begin position="1"/>
        <end position="20"/>
    </location>
</feature>
<evidence type="ECO:0000256" key="1">
    <source>
        <dbReference type="SAM" id="MobiDB-lite"/>
    </source>
</evidence>
<dbReference type="EnsemblProtists" id="EKX42171">
    <property type="protein sequence ID" value="EKX42171"/>
    <property type="gene ID" value="GUITHDRAFT_153618"/>
</dbReference>
<reference evidence="3" key="2">
    <citation type="submission" date="2012-11" db="EMBL/GenBank/DDBJ databases">
        <authorList>
            <person name="Kuo A."/>
            <person name="Curtis B.A."/>
            <person name="Tanifuji G."/>
            <person name="Burki F."/>
            <person name="Gruber A."/>
            <person name="Irimia M."/>
            <person name="Maruyama S."/>
            <person name="Arias M.C."/>
            <person name="Ball S.G."/>
            <person name="Gile G.H."/>
            <person name="Hirakawa Y."/>
            <person name="Hopkins J.F."/>
            <person name="Rensing S.A."/>
            <person name="Schmutz J."/>
            <person name="Symeonidi A."/>
            <person name="Elias M."/>
            <person name="Eveleigh R.J."/>
            <person name="Herman E.K."/>
            <person name="Klute M.J."/>
            <person name="Nakayama T."/>
            <person name="Obornik M."/>
            <person name="Reyes-Prieto A."/>
            <person name="Armbrust E.V."/>
            <person name="Aves S.J."/>
            <person name="Beiko R.G."/>
            <person name="Coutinho P."/>
            <person name="Dacks J.B."/>
            <person name="Durnford D.G."/>
            <person name="Fast N.M."/>
            <person name="Green B.R."/>
            <person name="Grisdale C."/>
            <person name="Hempe F."/>
            <person name="Henrissat B."/>
            <person name="Hoppner M.P."/>
            <person name="Ishida K.-I."/>
            <person name="Kim E."/>
            <person name="Koreny L."/>
            <person name="Kroth P.G."/>
            <person name="Liu Y."/>
            <person name="Malik S.-B."/>
            <person name="Maier U.G."/>
            <person name="McRose D."/>
            <person name="Mock T."/>
            <person name="Neilson J.A."/>
            <person name="Onodera N.T."/>
            <person name="Poole A.M."/>
            <person name="Pritham E.J."/>
            <person name="Richards T.A."/>
            <person name="Rocap G."/>
            <person name="Roy S.W."/>
            <person name="Sarai C."/>
            <person name="Schaack S."/>
            <person name="Shirato S."/>
            <person name="Slamovits C.H."/>
            <person name="Spencer D.F."/>
            <person name="Suzuki S."/>
            <person name="Worden A.Z."/>
            <person name="Zauner S."/>
            <person name="Barry K."/>
            <person name="Bell C."/>
            <person name="Bharti A.K."/>
            <person name="Crow J.A."/>
            <person name="Grimwood J."/>
            <person name="Kramer R."/>
            <person name="Lindquist E."/>
            <person name="Lucas S."/>
            <person name="Salamov A."/>
            <person name="McFadden G.I."/>
            <person name="Lane C.E."/>
            <person name="Keeling P.J."/>
            <person name="Gray M.W."/>
            <person name="Grigoriev I.V."/>
            <person name="Archibald J.M."/>
        </authorList>
    </citation>
    <scope>NUCLEOTIDE SEQUENCE</scope>
    <source>
        <strain evidence="3">CCMP2712</strain>
    </source>
</reference>